<reference evidence="1" key="1">
    <citation type="journal article" date="2014" name="Int. J. Syst. Evol. Microbiol.">
        <title>Complete genome sequence of Corynebacterium casei LMG S-19264T (=DSM 44701T), isolated from a smear-ripened cheese.</title>
        <authorList>
            <consortium name="US DOE Joint Genome Institute (JGI-PGF)"/>
            <person name="Walter F."/>
            <person name="Albersmeier A."/>
            <person name="Kalinowski J."/>
            <person name="Ruckert C."/>
        </authorList>
    </citation>
    <scope>NUCLEOTIDE SEQUENCE</scope>
    <source>
        <strain evidence="1">JCM 19831</strain>
    </source>
</reference>
<reference evidence="1" key="2">
    <citation type="submission" date="2020-09" db="EMBL/GenBank/DDBJ databases">
        <authorList>
            <person name="Sun Q."/>
            <person name="Ohkuma M."/>
        </authorList>
    </citation>
    <scope>NUCLEOTIDE SEQUENCE</scope>
    <source>
        <strain evidence="1">JCM 19831</strain>
    </source>
</reference>
<dbReference type="AlphaFoldDB" id="A0A917TGY0"/>
<evidence type="ECO:0000313" key="1">
    <source>
        <dbReference type="EMBL" id="GGM22767.1"/>
    </source>
</evidence>
<organism evidence="1 2">
    <name type="scientific">Dactylosporangium sucinum</name>
    <dbReference type="NCBI Taxonomy" id="1424081"/>
    <lineage>
        <taxon>Bacteria</taxon>
        <taxon>Bacillati</taxon>
        <taxon>Actinomycetota</taxon>
        <taxon>Actinomycetes</taxon>
        <taxon>Micromonosporales</taxon>
        <taxon>Micromonosporaceae</taxon>
        <taxon>Dactylosporangium</taxon>
    </lineage>
</organism>
<accession>A0A917TGY0</accession>
<comment type="caution">
    <text evidence="1">The sequence shown here is derived from an EMBL/GenBank/DDBJ whole genome shotgun (WGS) entry which is preliminary data.</text>
</comment>
<proteinExistence type="predicted"/>
<name>A0A917TGY0_9ACTN</name>
<keyword evidence="2" id="KW-1185">Reference proteome</keyword>
<protein>
    <submittedName>
        <fullName evidence="1">Uncharacterized protein</fullName>
    </submittedName>
</protein>
<dbReference type="Proteomes" id="UP000642070">
    <property type="component" value="Unassembled WGS sequence"/>
</dbReference>
<sequence length="57" mass="5930">MPDDESRPAGTCCGEKYCGAKNPAQAGKPLAPTCILCPRSPTYWRKAGAGQTQDSSG</sequence>
<dbReference type="RefSeq" id="WP_190249945.1">
    <property type="nucleotide sequence ID" value="NZ_BMPI01000010.1"/>
</dbReference>
<dbReference type="EMBL" id="BMPI01000010">
    <property type="protein sequence ID" value="GGM22767.1"/>
    <property type="molecule type" value="Genomic_DNA"/>
</dbReference>
<gene>
    <name evidence="1" type="ORF">GCM10007977_024950</name>
</gene>
<evidence type="ECO:0000313" key="2">
    <source>
        <dbReference type="Proteomes" id="UP000642070"/>
    </source>
</evidence>